<name>A0A3B0TGG7_9ZZZZ</name>
<accession>A0A3B0TGG7</accession>
<organism evidence="1">
    <name type="scientific">hydrothermal vent metagenome</name>
    <dbReference type="NCBI Taxonomy" id="652676"/>
    <lineage>
        <taxon>unclassified sequences</taxon>
        <taxon>metagenomes</taxon>
        <taxon>ecological metagenomes</taxon>
    </lineage>
</organism>
<dbReference type="EMBL" id="UOEL01000057">
    <property type="protein sequence ID" value="VAW11249.1"/>
    <property type="molecule type" value="Genomic_DNA"/>
</dbReference>
<gene>
    <name evidence="1" type="ORF">MNBD_BACTEROID03-1564</name>
</gene>
<proteinExistence type="predicted"/>
<dbReference type="AlphaFoldDB" id="A0A3B0TGG7"/>
<reference evidence="1" key="1">
    <citation type="submission" date="2018-06" db="EMBL/GenBank/DDBJ databases">
        <authorList>
            <person name="Zhirakovskaya E."/>
        </authorList>
    </citation>
    <scope>NUCLEOTIDE SEQUENCE</scope>
</reference>
<evidence type="ECO:0000313" key="1">
    <source>
        <dbReference type="EMBL" id="VAW11249.1"/>
    </source>
</evidence>
<protein>
    <submittedName>
        <fullName evidence="1">Uncharacterized protein</fullName>
    </submittedName>
</protein>
<sequence>MPTSLKPWLPIVLSDTENGCLSQLYKFLDQNDQKLDLTLWEQTDQKINFLFKSYVNTIVDRNSLPNISHLICGWGDFEYEGGSITDKLADFIFYKDGKPYIKQCDPEGDFHPWQSFAYMVMAGVDFQKKIVGTHSLQDVVSNSIRIQKDKGEELGHLLFAFASVAESDWLDHIFYMNEKQYTLQEMVRKAIYAHEYGGFEVCRKFHLSEGLCAISARVPAFEKFKEEAERFLDGQTKMVDFILIVLEQILSEKSQISVIKSLRDKLVILDYFENHIYYLGHAIENACFGLINGFTMEKRQFRAITRAINIANSFLSDFGLASISFLESFLSLGHYRRAVTLFTKLNDSTVEVEGQRIGLILTTNLKLTLQEYTVDLKSLKGKPGLKPEIVSDAYKDYFLYFDTEYDILPKLKSIIEHTDLQDTNIVLKGGFKHFRRYHPAEWPRSVHYEILQHKNKTIGLEIHIEDQRYQSLYPVLERLSTKLPELCMKGKVSLDREWYSCGRLKIDYDLDVPNDVIVKDFLRFIGYTETILAQPLKAIT</sequence>